<evidence type="ECO:0000256" key="2">
    <source>
        <dbReference type="ARBA" id="ARBA00022679"/>
    </source>
</evidence>
<dbReference type="InterPro" id="IPR028098">
    <property type="entry name" value="Glyco_trans_4-like_N"/>
</dbReference>
<reference evidence="5" key="1">
    <citation type="submission" date="2006-09" db="EMBL/GenBank/DDBJ databases">
        <title>Complete sequence of Rhodopseudomonas palustris BisA53.</title>
        <authorList>
            <consortium name="US DOE Joint Genome Institute"/>
            <person name="Copeland A."/>
            <person name="Lucas S."/>
            <person name="Lapidus A."/>
            <person name="Barry K."/>
            <person name="Detter J.C."/>
            <person name="Glavina del Rio T."/>
            <person name="Hammon N."/>
            <person name="Israni S."/>
            <person name="Dalin E."/>
            <person name="Tice H."/>
            <person name="Pitluck S."/>
            <person name="Chain P."/>
            <person name="Malfatti S."/>
            <person name="Shin M."/>
            <person name="Vergez L."/>
            <person name="Schmutz J."/>
            <person name="Larimer F."/>
            <person name="Land M."/>
            <person name="Hauser L."/>
            <person name="Pelletier D.A."/>
            <person name="Kyrpides N."/>
            <person name="Kim E."/>
            <person name="Harwood C.S."/>
            <person name="Oda Y."/>
            <person name="Richardson P."/>
        </authorList>
    </citation>
    <scope>NUCLEOTIDE SEQUENCE [LARGE SCALE GENOMIC DNA]</scope>
    <source>
        <strain evidence="5">BisA53</strain>
    </source>
</reference>
<evidence type="ECO:0000259" key="3">
    <source>
        <dbReference type="Pfam" id="PF00534"/>
    </source>
</evidence>
<dbReference type="KEGG" id="rpe:RPE_4329"/>
<accession>Q07II1</accession>
<dbReference type="InterPro" id="IPR001296">
    <property type="entry name" value="Glyco_trans_1"/>
</dbReference>
<name>Q07II1_RHOP5</name>
<dbReference type="SUPFAM" id="SSF53756">
    <property type="entry name" value="UDP-Glycosyltransferase/glycogen phosphorylase"/>
    <property type="match status" value="1"/>
</dbReference>
<dbReference type="HOGENOM" id="CLU_009583_44_2_5"/>
<dbReference type="CDD" id="cd03801">
    <property type="entry name" value="GT4_PimA-like"/>
    <property type="match status" value="1"/>
</dbReference>
<keyword evidence="2 5" id="KW-0808">Transferase</keyword>
<evidence type="ECO:0000256" key="1">
    <source>
        <dbReference type="ARBA" id="ARBA00022676"/>
    </source>
</evidence>
<gene>
    <name evidence="5" type="ordered locus">RPE_4329</name>
</gene>
<protein>
    <submittedName>
        <fullName evidence="5">Glycosyl transferase, group 1</fullName>
    </submittedName>
</protein>
<feature type="domain" description="Glycosyl transferase family 1" evidence="3">
    <location>
        <begin position="183"/>
        <end position="326"/>
    </location>
</feature>
<keyword evidence="1" id="KW-0328">Glycosyltransferase</keyword>
<feature type="domain" description="Glycosyltransferase subfamily 4-like N-terminal" evidence="4">
    <location>
        <begin position="14"/>
        <end position="163"/>
    </location>
</feature>
<proteinExistence type="predicted"/>
<dbReference type="GO" id="GO:0016757">
    <property type="term" value="F:glycosyltransferase activity"/>
    <property type="evidence" value="ECO:0007669"/>
    <property type="project" value="UniProtKB-KW"/>
</dbReference>
<dbReference type="PANTHER" id="PTHR12526:SF510">
    <property type="entry name" value="D-INOSITOL 3-PHOSPHATE GLYCOSYLTRANSFERASE"/>
    <property type="match status" value="1"/>
</dbReference>
<sequence>MRIVVAVFQLTALGGKERDCLATARCLADRGHEVIVLTTAVADGVSGPFRIVLLPVKGSTNHSRNASFARDVLAQRQSAKADVLVAFDRVPGADFFFAADHTYTLRYKGWSAWLLPRRRMMLAIERGLFDAAARTRIFFLTARQRDEFLDAYGFDPARGAVLPLILHEERYAAAAQASDRAVVRQRLGVPEAAVMALCLGIPARRKGFDRAMEAIVAHPNIHLVLAGSSDRWVAPRVKQLKLQDRVHILPYGENVMDLLTAADIFLHPAREEAAGIVIGEALLAGAPVIVSSVCGYAPEVARSGAGIVLPEPFRIEALRDAIGEVTRELPTFRQLAAAESARLQQTRGHWLRFIADRVEEGAVTG</sequence>
<evidence type="ECO:0000259" key="4">
    <source>
        <dbReference type="Pfam" id="PF13439"/>
    </source>
</evidence>
<dbReference type="eggNOG" id="COG0438">
    <property type="taxonomic scope" value="Bacteria"/>
</dbReference>
<organism evidence="5">
    <name type="scientific">Rhodopseudomonas palustris (strain BisA53)</name>
    <dbReference type="NCBI Taxonomy" id="316055"/>
    <lineage>
        <taxon>Bacteria</taxon>
        <taxon>Pseudomonadati</taxon>
        <taxon>Pseudomonadota</taxon>
        <taxon>Alphaproteobacteria</taxon>
        <taxon>Hyphomicrobiales</taxon>
        <taxon>Nitrobacteraceae</taxon>
        <taxon>Rhodopseudomonas</taxon>
    </lineage>
</organism>
<dbReference type="Pfam" id="PF13439">
    <property type="entry name" value="Glyco_transf_4"/>
    <property type="match status" value="1"/>
</dbReference>
<dbReference type="CAZy" id="GT4">
    <property type="family name" value="Glycosyltransferase Family 4"/>
</dbReference>
<dbReference type="PANTHER" id="PTHR12526">
    <property type="entry name" value="GLYCOSYLTRANSFERASE"/>
    <property type="match status" value="1"/>
</dbReference>
<dbReference type="AlphaFoldDB" id="Q07II1"/>
<dbReference type="EMBL" id="CP000463">
    <property type="protein sequence ID" value="ABJ08253.1"/>
    <property type="molecule type" value="Genomic_DNA"/>
</dbReference>
<dbReference type="STRING" id="316055.RPE_4329"/>
<evidence type="ECO:0000313" key="5">
    <source>
        <dbReference type="EMBL" id="ABJ08253.1"/>
    </source>
</evidence>
<dbReference type="Pfam" id="PF00534">
    <property type="entry name" value="Glycos_transf_1"/>
    <property type="match status" value="1"/>
</dbReference>
<dbReference type="Gene3D" id="3.40.50.2000">
    <property type="entry name" value="Glycogen Phosphorylase B"/>
    <property type="match status" value="2"/>
</dbReference>
<dbReference type="OrthoDB" id="5147801at2"/>